<gene>
    <name evidence="1" type="ORF">RQC66_05460</name>
</gene>
<dbReference type="RefSeq" id="WP_314198668.1">
    <property type="nucleotide sequence ID" value="NZ_JAVTLL010000003.1"/>
</dbReference>
<evidence type="ECO:0000313" key="2">
    <source>
        <dbReference type="Proteomes" id="UP001257948"/>
    </source>
</evidence>
<organism evidence="1 2">
    <name type="scientific">Streptomyces justiciae</name>
    <dbReference type="NCBI Taxonomy" id="2780140"/>
    <lineage>
        <taxon>Bacteria</taxon>
        <taxon>Bacillati</taxon>
        <taxon>Actinomycetota</taxon>
        <taxon>Actinomycetes</taxon>
        <taxon>Kitasatosporales</taxon>
        <taxon>Streptomycetaceae</taxon>
        <taxon>Streptomyces</taxon>
    </lineage>
</organism>
<accession>A0ABU3LLP5</accession>
<evidence type="ECO:0000313" key="1">
    <source>
        <dbReference type="EMBL" id="MDT7840170.1"/>
    </source>
</evidence>
<reference evidence="2" key="1">
    <citation type="submission" date="2023-07" db="EMBL/GenBank/DDBJ databases">
        <title>Draft genome sequence of the endophytic actinobacterium Streptomyces justiciae WPN32, a potential antibiotic producer.</title>
        <authorList>
            <person name="Yasawong M."/>
            <person name="Pana W."/>
            <person name="Ganta P."/>
            <person name="Santapan N."/>
            <person name="Songngamsuk T."/>
            <person name="Phatcharaharikarn M."/>
            <person name="Kerdtoob S."/>
            <person name="Nantapong N."/>
        </authorList>
    </citation>
    <scope>NUCLEOTIDE SEQUENCE [LARGE SCALE GENOMIC DNA]</scope>
    <source>
        <strain evidence="2">WPN32</strain>
    </source>
</reference>
<keyword evidence="2" id="KW-1185">Reference proteome</keyword>
<protein>
    <submittedName>
        <fullName evidence="1">Uncharacterized protein</fullName>
    </submittedName>
</protein>
<dbReference type="EMBL" id="JAVTLL010000003">
    <property type="protein sequence ID" value="MDT7840170.1"/>
    <property type="molecule type" value="Genomic_DNA"/>
</dbReference>
<dbReference type="Proteomes" id="UP001257948">
    <property type="component" value="Unassembled WGS sequence"/>
</dbReference>
<sequence length="105" mass="11308">MSNQSIPDYYGYSPNGATLVIYVFGYGQISGNYNTCRLGDSGEGQPVKNNAASASNGECVATHRVYYNSGYQGISQAFSPTCGDYWPSENLIADLKNENASAKRT</sequence>
<proteinExistence type="predicted"/>
<name>A0ABU3LLP5_9ACTN</name>
<comment type="caution">
    <text evidence="1">The sequence shown here is derived from an EMBL/GenBank/DDBJ whole genome shotgun (WGS) entry which is preliminary data.</text>
</comment>